<dbReference type="InterPro" id="IPR014752">
    <property type="entry name" value="Arrestin-like_C"/>
</dbReference>
<feature type="compositionally biased region" description="Low complexity" evidence="1">
    <location>
        <begin position="469"/>
        <end position="485"/>
    </location>
</feature>
<dbReference type="Proteomes" id="UP001153365">
    <property type="component" value="Unassembled WGS sequence"/>
</dbReference>
<name>A0AAV0BIN6_PHAPC</name>
<accession>A0AAV0BIN6</accession>
<feature type="region of interest" description="Disordered" evidence="1">
    <location>
        <begin position="469"/>
        <end position="492"/>
    </location>
</feature>
<dbReference type="EMBL" id="CALTRL010005831">
    <property type="protein sequence ID" value="CAH7687072.1"/>
    <property type="molecule type" value="Genomic_DNA"/>
</dbReference>
<feature type="region of interest" description="Disordered" evidence="1">
    <location>
        <begin position="514"/>
        <end position="541"/>
    </location>
</feature>
<feature type="compositionally biased region" description="Basic and acidic residues" evidence="1">
    <location>
        <begin position="522"/>
        <end position="541"/>
    </location>
</feature>
<gene>
    <name evidence="2" type="ORF">PPACK8108_LOCUS21804</name>
</gene>
<feature type="non-terminal residue" evidence="2">
    <location>
        <position position="1"/>
    </location>
</feature>
<sequence length="578" mass="63582">PPAFFPLQRVGFSPQLKVHSPLANPNYDPHVPTSSGLPLSIIGGMTLGVTGVVSVPDSKTNSKKWKVHRVVVDFVTDLSHGLQTWKNDAEIATQQINRGGKLREVDGMSVLPPGTYILPLSMKIPASEKLPPSFSCSHFRITYTMSLALWSRASDSVSGQPLHCKVFTVPFDILPSTLPSGPPKLPSGNSVNHIHRKRSIATLTAQIYGSSAGLATSTATHVVVPSLTSSSFSPASHASIPVTLSIIDRPIVPTDLYLRISLIRSIYVRDSKTDWISEAAESLLTEEGLLEKHLKEEKEICSRWGYIPYRLRPHANPLEECEVLIRDLSVPLISEGEISWGHGYSTSLELEPSVPPQIDYNPVTGSSWFSPAFRRKLPSEKEYGRHLHVSVRFAIAIEIGFAKAQDSDCPSGENEAGGVLFDVLEQVQKRAGEEFVIPKPHTFTKASVPKFSRKTGANLTNPFPNINQLQQQQQQSFSKNSSRSSTLGPLGTPIKFPGKIRTLRCPIVIGSVAEPNLSSSGGEHEEELRRRRREEEEAEDMRRAIEAVEPTLVGDGETWICAPPDYLNSLNRPPAYLY</sequence>
<keyword evidence="3" id="KW-1185">Reference proteome</keyword>
<comment type="caution">
    <text evidence="2">The sequence shown here is derived from an EMBL/GenBank/DDBJ whole genome shotgun (WGS) entry which is preliminary data.</text>
</comment>
<evidence type="ECO:0008006" key="4">
    <source>
        <dbReference type="Google" id="ProtNLM"/>
    </source>
</evidence>
<dbReference type="Gene3D" id="2.60.40.640">
    <property type="match status" value="1"/>
</dbReference>
<reference evidence="2" key="1">
    <citation type="submission" date="2022-06" db="EMBL/GenBank/DDBJ databases">
        <authorList>
            <consortium name="SYNGENTA / RWTH Aachen University"/>
        </authorList>
    </citation>
    <scope>NUCLEOTIDE SEQUENCE</scope>
</reference>
<organism evidence="2 3">
    <name type="scientific">Phakopsora pachyrhizi</name>
    <name type="common">Asian soybean rust disease fungus</name>
    <dbReference type="NCBI Taxonomy" id="170000"/>
    <lineage>
        <taxon>Eukaryota</taxon>
        <taxon>Fungi</taxon>
        <taxon>Dikarya</taxon>
        <taxon>Basidiomycota</taxon>
        <taxon>Pucciniomycotina</taxon>
        <taxon>Pucciniomycetes</taxon>
        <taxon>Pucciniales</taxon>
        <taxon>Phakopsoraceae</taxon>
        <taxon>Phakopsora</taxon>
    </lineage>
</organism>
<evidence type="ECO:0000256" key="1">
    <source>
        <dbReference type="SAM" id="MobiDB-lite"/>
    </source>
</evidence>
<evidence type="ECO:0000313" key="3">
    <source>
        <dbReference type="Proteomes" id="UP001153365"/>
    </source>
</evidence>
<dbReference type="AlphaFoldDB" id="A0AAV0BIN6"/>
<protein>
    <recommendedName>
        <fullName evidence="4">Arrestin-like N-terminal domain-containing protein</fullName>
    </recommendedName>
</protein>
<proteinExistence type="predicted"/>
<evidence type="ECO:0000313" key="2">
    <source>
        <dbReference type="EMBL" id="CAH7687072.1"/>
    </source>
</evidence>